<dbReference type="EMBL" id="AP024231">
    <property type="protein sequence ID" value="BCO07609.1"/>
    <property type="molecule type" value="Genomic_DNA"/>
</dbReference>
<reference evidence="2" key="3">
    <citation type="submission" date="2023-06" db="EMBL/GenBank/DDBJ databases">
        <authorList>
            <person name="McDonnell B."/>
        </authorList>
    </citation>
    <scope>NUCLEOTIDE SEQUENCE</scope>
    <source>
        <strain evidence="2">UC109</strain>
        <plasmid evidence="2">pUC109F</plasmid>
    </source>
</reference>
<evidence type="ECO:0000313" key="3">
    <source>
        <dbReference type="Proteomes" id="UP000192016"/>
    </source>
</evidence>
<geneLocation type="plasmid" evidence="1 4">
    <name>pEPSC9</name>
</geneLocation>
<dbReference type="RefSeq" id="WP_021211576.1">
    <property type="nucleotide sequence ID" value="NZ_AP024220.1"/>
</dbReference>
<evidence type="ECO:0000313" key="4">
    <source>
        <dbReference type="Proteomes" id="UP000595253"/>
    </source>
</evidence>
<protein>
    <submittedName>
        <fullName evidence="1">Uncharacterized protein</fullName>
    </submittedName>
</protein>
<sequence length="52" mass="6232">MKVEIIASVFSEKSVQKKVNNFIDYLNDNNFEVLEVQYRPTFFYCSAMIVYR</sequence>
<gene>
    <name evidence="1" type="ORF">LLC_28490</name>
    <name evidence="2" type="ORF">LLUC109_04185</name>
</gene>
<organism evidence="1 4">
    <name type="scientific">Lactococcus lactis subsp. cremoris</name>
    <name type="common">Streptococcus cremoris</name>
    <dbReference type="NCBI Taxonomy" id="1359"/>
    <lineage>
        <taxon>Bacteria</taxon>
        <taxon>Bacillati</taxon>
        <taxon>Bacillota</taxon>
        <taxon>Bacilli</taxon>
        <taxon>Lactobacillales</taxon>
        <taxon>Streptococcaceae</taxon>
        <taxon>Lactococcus</taxon>
    </lineage>
</organism>
<dbReference type="AlphaFoldDB" id="A0AAD1K3N4"/>
<dbReference type="Proteomes" id="UP000192016">
    <property type="component" value="Plasmid pUC109F"/>
</dbReference>
<evidence type="ECO:0000313" key="2">
    <source>
        <dbReference type="EMBL" id="WOW94986.1"/>
    </source>
</evidence>
<evidence type="ECO:0000313" key="1">
    <source>
        <dbReference type="EMBL" id="BCO07609.1"/>
    </source>
</evidence>
<dbReference type="EMBL" id="CP016712">
    <property type="protein sequence ID" value="WOW94986.1"/>
    <property type="molecule type" value="Genomic_DNA"/>
</dbReference>
<accession>A0AAD1K3N4</accession>
<proteinExistence type="predicted"/>
<dbReference type="Proteomes" id="UP000595253">
    <property type="component" value="Plasmid pEPSC9"/>
</dbReference>
<name>A0AAD1K3N4_LACLC</name>
<reference evidence="2 3" key="1">
    <citation type="journal article" date="2017" name="BMC Genomics">
        <title>Comparative and functional genomics of the Lactococcus lactis taxon; insights into evolution and niche adaptation.</title>
        <authorList>
            <person name="Kelleher P."/>
            <person name="Bottacini F."/>
            <person name="Mahony J."/>
            <person name="Kilcawley K.N."/>
            <person name="van Sinderen D."/>
        </authorList>
    </citation>
    <scope>NUCLEOTIDE SEQUENCE [LARGE SCALE GENOMIC DNA]</scope>
    <source>
        <strain evidence="2 3">UC109</strain>
    </source>
</reference>
<reference evidence="1 4" key="2">
    <citation type="submission" date="2020-12" db="EMBL/GenBank/DDBJ databases">
        <title>Complete genome sequence of lactococcus lactis subsp. cremoris strain EPSC and strain G3-2.</title>
        <authorList>
            <person name="Kita K."/>
            <person name="Ishikawa S."/>
        </authorList>
    </citation>
    <scope>NUCLEOTIDE SEQUENCE [LARGE SCALE GENOMIC DNA]</scope>
    <source>
        <strain evidence="1 4">EPSC</strain>
        <plasmid evidence="1 4">pEPSC9</plasmid>
    </source>
</reference>
<keyword evidence="1" id="KW-0614">Plasmid</keyword>
<geneLocation type="plasmid" evidence="2 3">
    <name>pUC109F</name>
</geneLocation>